<dbReference type="Pfam" id="PF00145">
    <property type="entry name" value="DNA_methylase"/>
    <property type="match status" value="1"/>
</dbReference>
<evidence type="ECO:0000256" key="1">
    <source>
        <dbReference type="ARBA" id="ARBA00022603"/>
    </source>
</evidence>
<dbReference type="NCBIfam" id="TIGR00675">
    <property type="entry name" value="dcm"/>
    <property type="match status" value="1"/>
</dbReference>
<feature type="active site" evidence="6">
    <location>
        <position position="120"/>
    </location>
</feature>
<evidence type="ECO:0000256" key="2">
    <source>
        <dbReference type="ARBA" id="ARBA00022679"/>
    </source>
</evidence>
<sequence>MLDAETQQAVQPKEVSATVRPMIDLFAGCGGLSLGFEQAGFTPVFVNELNDDARQTYLLNRPHFVGGQRFNDMPNLASADVHSLNRERLQKLESDLKGLDKRLAFGKDGTIDVLAGGPPCQGFSGLGHRRSYSVDKALLPSNQLYDRMAAVIEHVQPRIFLFENVRGLLFSKWTSQGKKGDIWNDVYDRFKRLEEEYGYSVRWKLVLASDYGVPQNRPRVLVVGVRNDVAKTASAILDVGADEDDAYACNFLPRHGLYPVPDLVDLLSDLEDPAVRDSLHSQDFPKPFQTGAYISEATTPVQRYLRPGELGNAGAQVTEQEYSRHAKRIVTKFQAMIENGGEIPEEFKTKKFAQKVLPARWGNKPPSITATSMPDDYVHYRQPRTLTVREWARLQTFPDWYQFAGKRTTGGLRRAGNPREGLHDREVPKYTQIGNAVPVRLAEAVASHFDKILTEAGFPAGG</sequence>
<dbReference type="EMBL" id="FWFY01000009">
    <property type="protein sequence ID" value="SLN59679.1"/>
    <property type="molecule type" value="Genomic_DNA"/>
</dbReference>
<protein>
    <recommendedName>
        <fullName evidence="8">Cytosine-specific methyltransferase</fullName>
        <ecNumber evidence="8">2.1.1.37</ecNumber>
    </recommendedName>
</protein>
<evidence type="ECO:0000256" key="5">
    <source>
        <dbReference type="ARBA" id="ARBA00047422"/>
    </source>
</evidence>
<keyword evidence="12" id="KW-1185">Reference proteome</keyword>
<proteinExistence type="inferred from homology"/>
<reference evidence="10 11" key="1">
    <citation type="submission" date="2017-03" db="EMBL/GenBank/DDBJ databases">
        <authorList>
            <person name="Afonso C.L."/>
            <person name="Miller P.J."/>
            <person name="Scott M.A."/>
            <person name="Spackman E."/>
            <person name="Goraichik I."/>
            <person name="Dimitrov K.M."/>
            <person name="Suarez D.L."/>
            <person name="Swayne D.E."/>
        </authorList>
    </citation>
    <scope>NUCLEOTIDE SEQUENCE [LARGE SCALE GENOMIC DNA]</scope>
    <source>
        <strain evidence="10 11">CECT 8367</strain>
    </source>
</reference>
<dbReference type="EMBL" id="PYGB01000009">
    <property type="protein sequence ID" value="PSK84059.1"/>
    <property type="molecule type" value="Genomic_DNA"/>
</dbReference>
<dbReference type="PROSITE" id="PS51679">
    <property type="entry name" value="SAM_MT_C5"/>
    <property type="match status" value="1"/>
</dbReference>
<dbReference type="GO" id="GO:0003677">
    <property type="term" value="F:DNA binding"/>
    <property type="evidence" value="ECO:0007669"/>
    <property type="project" value="TreeGrafter"/>
</dbReference>
<evidence type="ECO:0000256" key="4">
    <source>
        <dbReference type="ARBA" id="ARBA00022747"/>
    </source>
</evidence>
<dbReference type="AlphaFoldDB" id="A0A1X6ZRY3"/>
<evidence type="ECO:0000313" key="9">
    <source>
        <dbReference type="EMBL" id="PSK84059.1"/>
    </source>
</evidence>
<dbReference type="SUPFAM" id="SSF53335">
    <property type="entry name" value="S-adenosyl-L-methionine-dependent methyltransferases"/>
    <property type="match status" value="1"/>
</dbReference>
<dbReference type="GO" id="GO:0032259">
    <property type="term" value="P:methylation"/>
    <property type="evidence" value="ECO:0007669"/>
    <property type="project" value="UniProtKB-KW"/>
</dbReference>
<evidence type="ECO:0000256" key="7">
    <source>
        <dbReference type="RuleBase" id="RU000416"/>
    </source>
</evidence>
<dbReference type="Proteomes" id="UP000193495">
    <property type="component" value="Unassembled WGS sequence"/>
</dbReference>
<dbReference type="PROSITE" id="PS00094">
    <property type="entry name" value="C5_MTASE_1"/>
    <property type="match status" value="1"/>
</dbReference>
<dbReference type="InterPro" id="IPR018117">
    <property type="entry name" value="C5_DNA_meth_AS"/>
</dbReference>
<name>A0A1X6ZRY3_9RHOB</name>
<organism evidence="10 11">
    <name type="scientific">Limimaricola soesokkakensis</name>
    <dbReference type="NCBI Taxonomy" id="1343159"/>
    <lineage>
        <taxon>Bacteria</taxon>
        <taxon>Pseudomonadati</taxon>
        <taxon>Pseudomonadota</taxon>
        <taxon>Alphaproteobacteria</taxon>
        <taxon>Rhodobacterales</taxon>
        <taxon>Paracoccaceae</taxon>
        <taxon>Limimaricola</taxon>
    </lineage>
</organism>
<keyword evidence="1 6" id="KW-0489">Methyltransferase</keyword>
<dbReference type="GO" id="GO:0044027">
    <property type="term" value="P:negative regulation of gene expression via chromosomal CpG island methylation"/>
    <property type="evidence" value="ECO:0007669"/>
    <property type="project" value="TreeGrafter"/>
</dbReference>
<dbReference type="InterPro" id="IPR001525">
    <property type="entry name" value="C5_MeTfrase"/>
</dbReference>
<evidence type="ECO:0000256" key="6">
    <source>
        <dbReference type="PROSITE-ProRule" id="PRU01016"/>
    </source>
</evidence>
<gene>
    <name evidence="10" type="primary">bspRIM</name>
    <name evidence="9" type="ORF">CLV79_10931</name>
    <name evidence="10" type="ORF">LOS8367_02866</name>
</gene>
<evidence type="ECO:0000313" key="11">
    <source>
        <dbReference type="Proteomes" id="UP000193495"/>
    </source>
</evidence>
<dbReference type="Gene3D" id="3.90.120.10">
    <property type="entry name" value="DNA Methylase, subunit A, domain 2"/>
    <property type="match status" value="1"/>
</dbReference>
<dbReference type="PRINTS" id="PR00105">
    <property type="entry name" value="C5METTRFRASE"/>
</dbReference>
<evidence type="ECO:0000313" key="12">
    <source>
        <dbReference type="Proteomes" id="UP000240624"/>
    </source>
</evidence>
<dbReference type="Gene3D" id="3.40.50.150">
    <property type="entry name" value="Vaccinia Virus protein VP39"/>
    <property type="match status" value="1"/>
</dbReference>
<dbReference type="GO" id="GO:0009307">
    <property type="term" value="P:DNA restriction-modification system"/>
    <property type="evidence" value="ECO:0007669"/>
    <property type="project" value="UniProtKB-KW"/>
</dbReference>
<accession>A0A1X6ZRY3</accession>
<dbReference type="RefSeq" id="WP_085897175.1">
    <property type="nucleotide sequence ID" value="NZ_FWFY01000009.1"/>
</dbReference>
<dbReference type="Proteomes" id="UP000240624">
    <property type="component" value="Unassembled WGS sequence"/>
</dbReference>
<reference evidence="9 12" key="2">
    <citation type="submission" date="2018-03" db="EMBL/GenBank/DDBJ databases">
        <title>Genomic Encyclopedia of Archaeal and Bacterial Type Strains, Phase II (KMG-II): from individual species to whole genera.</title>
        <authorList>
            <person name="Goeker M."/>
        </authorList>
    </citation>
    <scope>NUCLEOTIDE SEQUENCE [LARGE SCALE GENOMIC DNA]</scope>
    <source>
        <strain evidence="9 12">DSM 29956</strain>
    </source>
</reference>
<dbReference type="GO" id="GO:0003886">
    <property type="term" value="F:DNA (cytosine-5-)-methyltransferase activity"/>
    <property type="evidence" value="ECO:0007669"/>
    <property type="project" value="UniProtKB-EC"/>
</dbReference>
<keyword evidence="4" id="KW-0680">Restriction system</keyword>
<dbReference type="PANTHER" id="PTHR10629:SF52">
    <property type="entry name" value="DNA (CYTOSINE-5)-METHYLTRANSFERASE 1"/>
    <property type="match status" value="1"/>
</dbReference>
<keyword evidence="3 6" id="KW-0949">S-adenosyl-L-methionine</keyword>
<dbReference type="InterPro" id="IPR050390">
    <property type="entry name" value="C5-Methyltransferase"/>
</dbReference>
<dbReference type="OrthoDB" id="9813719at2"/>
<dbReference type="PANTHER" id="PTHR10629">
    <property type="entry name" value="CYTOSINE-SPECIFIC METHYLTRANSFERASE"/>
    <property type="match status" value="1"/>
</dbReference>
<evidence type="ECO:0000256" key="8">
    <source>
        <dbReference type="RuleBase" id="RU000417"/>
    </source>
</evidence>
<dbReference type="InterPro" id="IPR029063">
    <property type="entry name" value="SAM-dependent_MTases_sf"/>
</dbReference>
<evidence type="ECO:0000313" key="10">
    <source>
        <dbReference type="EMBL" id="SLN59679.1"/>
    </source>
</evidence>
<keyword evidence="2 6" id="KW-0808">Transferase</keyword>
<comment type="catalytic activity">
    <reaction evidence="5 8">
        <text>a 2'-deoxycytidine in DNA + S-adenosyl-L-methionine = a 5-methyl-2'-deoxycytidine in DNA + S-adenosyl-L-homocysteine + H(+)</text>
        <dbReference type="Rhea" id="RHEA:13681"/>
        <dbReference type="Rhea" id="RHEA-COMP:11369"/>
        <dbReference type="Rhea" id="RHEA-COMP:11370"/>
        <dbReference type="ChEBI" id="CHEBI:15378"/>
        <dbReference type="ChEBI" id="CHEBI:57856"/>
        <dbReference type="ChEBI" id="CHEBI:59789"/>
        <dbReference type="ChEBI" id="CHEBI:85452"/>
        <dbReference type="ChEBI" id="CHEBI:85454"/>
        <dbReference type="EC" id="2.1.1.37"/>
    </reaction>
</comment>
<dbReference type="EC" id="2.1.1.37" evidence="8"/>
<comment type="similarity">
    <text evidence="6 7">Belongs to the class I-like SAM-binding methyltransferase superfamily. C5-methyltransferase family.</text>
</comment>
<evidence type="ECO:0000256" key="3">
    <source>
        <dbReference type="ARBA" id="ARBA00022691"/>
    </source>
</evidence>